<name>A0A345XUT2_9ACTN</name>
<keyword evidence="2" id="KW-1185">Reference proteome</keyword>
<organism evidence="1 2">
    <name type="scientific">Streptomyces armeniacus</name>
    <dbReference type="NCBI Taxonomy" id="83291"/>
    <lineage>
        <taxon>Bacteria</taxon>
        <taxon>Bacillati</taxon>
        <taxon>Actinomycetota</taxon>
        <taxon>Actinomycetes</taxon>
        <taxon>Kitasatosporales</taxon>
        <taxon>Streptomycetaceae</taxon>
        <taxon>Streptomyces</taxon>
    </lineage>
</organism>
<dbReference type="Proteomes" id="UP000254425">
    <property type="component" value="Chromosome"/>
</dbReference>
<reference evidence="1 2" key="1">
    <citation type="submission" date="2018-07" db="EMBL/GenBank/DDBJ databases">
        <title>Draft genome of the type strain Streptomyces armeniacus ATCC 15676.</title>
        <authorList>
            <person name="Labana P."/>
            <person name="Gosse J.T."/>
            <person name="Boddy C.N."/>
        </authorList>
    </citation>
    <scope>NUCLEOTIDE SEQUENCE [LARGE SCALE GENOMIC DNA]</scope>
    <source>
        <strain evidence="1 2">ATCC 15676</strain>
    </source>
</reference>
<dbReference type="RefSeq" id="WP_208881539.1">
    <property type="nucleotide sequence ID" value="NZ_CP031320.1"/>
</dbReference>
<evidence type="ECO:0000313" key="2">
    <source>
        <dbReference type="Proteomes" id="UP000254425"/>
    </source>
</evidence>
<proteinExistence type="predicted"/>
<sequence>MVSYQQLLDVDLEPLSEAVTKWGNLPGQFRQIGVNFYNQVEAPLINSDWEGETADAAREKIRKVSTQFDEATGEADDVHNLLQSAHKKFKGLQDKLKGYKKSVDADKNLDIDGTGRVSYKPTNLDELSPQAQGMQAKNYSQVTMDYNRYITEVLDQATKADELLDWALRLDPNGRSKGFTDEGLNSMNAAKAGRELAVKDAQELTKLASIDYRELTPEELKRTNTLLAKHSGDPFFAEKFATDMGAKNTLAFWQRVADERQTGDAKTKTTADLQKNLSLTLATASHSDSAAMEKWKHDAIKLGTQRFEDTNFDVGGRPAKGPYGFQIMSSLMRYGEYDKDFLTQYGKGYGEGKNHVPGLIEFDKKASKNGSLDDFWRGGDDDRYQAMLNLGPGGDNGLDPMAGYMEALGRNPEAAQDLFYQKGFENSHDVKPDPDLQYLLKDREWVNDSIAGDKKAYGYGELGHALEAATLGHPYDQPELGLHKSPESANVMTQAVSMVADNSGLVDAKPGISDSMARMGAGYIDNLNWATANHGDASLGGEDTRNAAFGSLGDSDIKVGNETAKNFLSAVGRDEGSYGILSAAQQEFTTSAIKAHPEPDRVLTTVFGTGAETHGILDEARSDAIMSDADDSKEEKARKLSESGEWQKYTKSTAVNTGASLIQAPFEAARAAPFIAPVIDAGTGALETESGIMIDREIERQQKAFDTKVDSDAHDMQKDFVEKSQRRSVIPLEAYLAAHPEANDTDWYSETNEEIRNGYNRGANDSRLTGSGN</sequence>
<protein>
    <submittedName>
        <fullName evidence="1">Uncharacterized protein</fullName>
    </submittedName>
</protein>
<accession>A0A345XUT2</accession>
<dbReference type="Gene3D" id="1.10.287.1060">
    <property type="entry name" value="ESAT-6-like"/>
    <property type="match status" value="1"/>
</dbReference>
<evidence type="ECO:0000313" key="1">
    <source>
        <dbReference type="EMBL" id="AXK35398.1"/>
    </source>
</evidence>
<dbReference type="InterPro" id="IPR036689">
    <property type="entry name" value="ESAT-6-like_sf"/>
</dbReference>
<gene>
    <name evidence="1" type="ORF">DVA86_24865</name>
</gene>
<dbReference type="AlphaFoldDB" id="A0A345XUT2"/>
<dbReference type="KEGG" id="sarm:DVA86_24865"/>
<dbReference type="EMBL" id="CP031320">
    <property type="protein sequence ID" value="AXK35398.1"/>
    <property type="molecule type" value="Genomic_DNA"/>
</dbReference>
<dbReference type="SUPFAM" id="SSF140453">
    <property type="entry name" value="EsxAB dimer-like"/>
    <property type="match status" value="1"/>
</dbReference>